<evidence type="ECO:0000313" key="2">
    <source>
        <dbReference type="Proteomes" id="UP000822688"/>
    </source>
</evidence>
<reference evidence="1" key="1">
    <citation type="submission" date="2020-06" db="EMBL/GenBank/DDBJ databases">
        <title>WGS assembly of Ceratodon purpureus strain R40.</title>
        <authorList>
            <person name="Carey S.B."/>
            <person name="Jenkins J."/>
            <person name="Shu S."/>
            <person name="Lovell J.T."/>
            <person name="Sreedasyam A."/>
            <person name="Maumus F."/>
            <person name="Tiley G.P."/>
            <person name="Fernandez-Pozo N."/>
            <person name="Barry K."/>
            <person name="Chen C."/>
            <person name="Wang M."/>
            <person name="Lipzen A."/>
            <person name="Daum C."/>
            <person name="Saski C.A."/>
            <person name="Payton A.C."/>
            <person name="Mcbreen J.C."/>
            <person name="Conrad R.E."/>
            <person name="Kollar L.M."/>
            <person name="Olsson S."/>
            <person name="Huttunen S."/>
            <person name="Landis J.B."/>
            <person name="Wickett N.J."/>
            <person name="Johnson M.G."/>
            <person name="Rensing S.A."/>
            <person name="Grimwood J."/>
            <person name="Schmutz J."/>
            <person name="Mcdaniel S.F."/>
        </authorList>
    </citation>
    <scope>NUCLEOTIDE SEQUENCE</scope>
    <source>
        <strain evidence="1">R40</strain>
    </source>
</reference>
<protein>
    <submittedName>
        <fullName evidence="1">Uncharacterized protein</fullName>
    </submittedName>
</protein>
<name>A0A8T0HQX3_CERPU</name>
<dbReference type="Proteomes" id="UP000822688">
    <property type="component" value="Chromosome V"/>
</dbReference>
<organism evidence="1 2">
    <name type="scientific">Ceratodon purpureus</name>
    <name type="common">Fire moss</name>
    <name type="synonym">Dicranum purpureum</name>
    <dbReference type="NCBI Taxonomy" id="3225"/>
    <lineage>
        <taxon>Eukaryota</taxon>
        <taxon>Viridiplantae</taxon>
        <taxon>Streptophyta</taxon>
        <taxon>Embryophyta</taxon>
        <taxon>Bryophyta</taxon>
        <taxon>Bryophytina</taxon>
        <taxon>Bryopsida</taxon>
        <taxon>Dicranidae</taxon>
        <taxon>Pseudoditrichales</taxon>
        <taxon>Ditrichaceae</taxon>
        <taxon>Ceratodon</taxon>
    </lineage>
</organism>
<comment type="caution">
    <text evidence="1">The sequence shown here is derived from an EMBL/GenBank/DDBJ whole genome shotgun (WGS) entry which is preliminary data.</text>
</comment>
<proteinExistence type="predicted"/>
<sequence>MVTRGSPEAGFRWGFGVQEEEEAGGQGFELRTFVGANRIKPVVTASQIRKQRETYQNSKKVNKYRKTLKHLAEEGHEFRPRVPISFETEIPAKVHQIQ</sequence>
<dbReference type="EMBL" id="CM026426">
    <property type="protein sequence ID" value="KAG0573135.1"/>
    <property type="molecule type" value="Genomic_DNA"/>
</dbReference>
<gene>
    <name evidence="1" type="ORF">KC19_VG151800</name>
</gene>
<keyword evidence="2" id="KW-1185">Reference proteome</keyword>
<dbReference type="AlphaFoldDB" id="A0A8T0HQX3"/>
<accession>A0A8T0HQX3</accession>
<evidence type="ECO:0000313" key="1">
    <source>
        <dbReference type="EMBL" id="KAG0573135.1"/>
    </source>
</evidence>